<dbReference type="Pfam" id="PF10394">
    <property type="entry name" value="Hat1_N"/>
    <property type="match status" value="1"/>
</dbReference>
<proteinExistence type="inferred from homology"/>
<keyword evidence="3 8" id="KW-0808">Transferase</keyword>
<name>A0ABD1GU86_SALDI</name>
<dbReference type="CDD" id="cd04301">
    <property type="entry name" value="NAT_SF"/>
    <property type="match status" value="1"/>
</dbReference>
<dbReference type="EC" id="2.3.1.48" evidence="2"/>
<dbReference type="FunFam" id="3.90.360.10:FF:000002">
    <property type="entry name" value="Histone acetyltransferase type B catalytic subunit"/>
    <property type="match status" value="1"/>
</dbReference>
<organism evidence="8 9">
    <name type="scientific">Salvia divinorum</name>
    <name type="common">Maria pastora</name>
    <name type="synonym">Diviner's sage</name>
    <dbReference type="NCBI Taxonomy" id="28513"/>
    <lineage>
        <taxon>Eukaryota</taxon>
        <taxon>Viridiplantae</taxon>
        <taxon>Streptophyta</taxon>
        <taxon>Embryophyta</taxon>
        <taxon>Tracheophyta</taxon>
        <taxon>Spermatophyta</taxon>
        <taxon>Magnoliopsida</taxon>
        <taxon>eudicotyledons</taxon>
        <taxon>Gunneridae</taxon>
        <taxon>Pentapetalae</taxon>
        <taxon>asterids</taxon>
        <taxon>lamiids</taxon>
        <taxon>Lamiales</taxon>
        <taxon>Lamiaceae</taxon>
        <taxon>Nepetoideae</taxon>
        <taxon>Mentheae</taxon>
        <taxon>Salviinae</taxon>
        <taxon>Salvia</taxon>
        <taxon>Salvia subgen. Calosphace</taxon>
    </lineage>
</organism>
<evidence type="ECO:0000256" key="3">
    <source>
        <dbReference type="ARBA" id="ARBA00022679"/>
    </source>
</evidence>
<evidence type="ECO:0000313" key="9">
    <source>
        <dbReference type="Proteomes" id="UP001567538"/>
    </source>
</evidence>
<feature type="region of interest" description="Disordered" evidence="6">
    <location>
        <begin position="148"/>
        <end position="170"/>
    </location>
</feature>
<keyword evidence="9" id="KW-1185">Reference proteome</keyword>
<evidence type="ECO:0000256" key="2">
    <source>
        <dbReference type="ARBA" id="ARBA00013184"/>
    </source>
</evidence>
<evidence type="ECO:0000256" key="1">
    <source>
        <dbReference type="ARBA" id="ARBA00010543"/>
    </source>
</evidence>
<evidence type="ECO:0000256" key="6">
    <source>
        <dbReference type="SAM" id="MobiDB-lite"/>
    </source>
</evidence>
<dbReference type="Proteomes" id="UP001567538">
    <property type="component" value="Unassembled WGS sequence"/>
</dbReference>
<dbReference type="PANTHER" id="PTHR12046">
    <property type="entry name" value="HISTONE ACETYLTRANSFERASE TYPE B CATALYTIC SUBUNIT"/>
    <property type="match status" value="1"/>
</dbReference>
<gene>
    <name evidence="8" type="ORF">AAHA92_16036</name>
</gene>
<accession>A0ABD1GU86</accession>
<comment type="catalytic activity">
    <reaction evidence="5">
        <text>L-lysyl-[protein] + acetyl-CoA = N(6)-acetyl-L-lysyl-[protein] + CoA + H(+)</text>
        <dbReference type="Rhea" id="RHEA:45948"/>
        <dbReference type="Rhea" id="RHEA-COMP:9752"/>
        <dbReference type="Rhea" id="RHEA-COMP:10731"/>
        <dbReference type="ChEBI" id="CHEBI:15378"/>
        <dbReference type="ChEBI" id="CHEBI:29969"/>
        <dbReference type="ChEBI" id="CHEBI:57287"/>
        <dbReference type="ChEBI" id="CHEBI:57288"/>
        <dbReference type="ChEBI" id="CHEBI:61930"/>
        <dbReference type="EC" id="2.3.1.48"/>
    </reaction>
</comment>
<dbReference type="InterPro" id="IPR019467">
    <property type="entry name" value="Hat1_N"/>
</dbReference>
<evidence type="ECO:0000259" key="7">
    <source>
        <dbReference type="Pfam" id="PF10394"/>
    </source>
</evidence>
<dbReference type="InterPro" id="IPR016181">
    <property type="entry name" value="Acyl_CoA_acyltransferase"/>
</dbReference>
<dbReference type="AlphaFoldDB" id="A0ABD1GU86"/>
<protein>
    <recommendedName>
        <fullName evidence="2">histone acetyltransferase</fullName>
        <ecNumber evidence="2">2.3.1.48</ecNumber>
    </recommendedName>
</protein>
<reference evidence="8 9" key="1">
    <citation type="submission" date="2024-06" db="EMBL/GenBank/DDBJ databases">
        <title>A chromosome level genome sequence of Diviner's sage (Salvia divinorum).</title>
        <authorList>
            <person name="Ford S.A."/>
            <person name="Ro D.-K."/>
            <person name="Ness R.W."/>
            <person name="Phillips M.A."/>
        </authorList>
    </citation>
    <scope>NUCLEOTIDE SEQUENCE [LARGE SCALE GENOMIC DNA]</scope>
    <source>
        <strain evidence="8">SAF-2024a</strain>
        <tissue evidence="8">Leaf</tissue>
    </source>
</reference>
<comment type="similarity">
    <text evidence="1">Belongs to the HAT1 family.</text>
</comment>
<feature type="domain" description="Histone acetyl transferase HAT1 N-terminal" evidence="7">
    <location>
        <begin position="30"/>
        <end position="197"/>
    </location>
</feature>
<comment type="caution">
    <text evidence="8">The sequence shown here is derived from an EMBL/GenBank/DDBJ whole genome shotgun (WGS) entry which is preliminary data.</text>
</comment>
<evidence type="ECO:0000313" key="8">
    <source>
        <dbReference type="EMBL" id="KAL1547716.1"/>
    </source>
</evidence>
<sequence length="461" mass="52109">MGTKHHASSDLVSDNKKRRRAAFSKIDAGIEANECIKIYLVSSKDEVDSQNSFRVEPVDLNHFFEDEGKIYGYQGLKITVWLSSVSFHAYADISFESTSDGGKGITDLKTSLQDIFAENLVDVKDDFLQTFSTEQHYVKSLVSNSECLQEDTNDGCSGNSDRQQEEEPAHTEVFRVTGSGVGLLYSRLVPLVLLLVDGSNPIDVIDPRWEIYILVQKGQEDGCTRLLGFAAVYRFHRYPDAMRLRLGQILIIPPYQRKGYGARLLKMLNCIALSENVYDLTIEEPVDALQHVRTCIDVQRLLAFKPIHEALDPAISQLKHENLSKKSQPHRCEPPASIVEDVRKSLKINKRQFLQCWEILIYLRLDPIDRYMDNYVTIVSNRVKVDVLGKEAEGAGKRLVDIPSEFDQDMSFAMFKSAGDESSGIEKEADQGNVEEQLRQLVDDRMEQIKSVAQKVSAHQA</sequence>
<dbReference type="SUPFAM" id="SSF55729">
    <property type="entry name" value="Acyl-CoA N-acyltransferases (Nat)"/>
    <property type="match status" value="1"/>
</dbReference>
<dbReference type="EMBL" id="JBEAFC010000007">
    <property type="protein sequence ID" value="KAL1547716.1"/>
    <property type="molecule type" value="Genomic_DNA"/>
</dbReference>
<dbReference type="Gene3D" id="3.90.360.10">
    <property type="entry name" value="Histone acetyl transferase 1 (HAT1), N-terminal domain"/>
    <property type="match status" value="1"/>
</dbReference>
<dbReference type="GO" id="GO:0061733">
    <property type="term" value="F:protein-lysine-acetyltransferase activity"/>
    <property type="evidence" value="ECO:0007669"/>
    <property type="project" value="UniProtKB-EC"/>
</dbReference>
<dbReference type="InterPro" id="IPR017380">
    <property type="entry name" value="Hist_AcTrfase_B-typ_cat-su"/>
</dbReference>
<keyword evidence="4 8" id="KW-0012">Acyltransferase</keyword>
<evidence type="ECO:0000256" key="4">
    <source>
        <dbReference type="ARBA" id="ARBA00023315"/>
    </source>
</evidence>
<dbReference type="InterPro" id="IPR037113">
    <property type="entry name" value="Hat1_N_sf"/>
</dbReference>
<evidence type="ECO:0000256" key="5">
    <source>
        <dbReference type="ARBA" id="ARBA00048017"/>
    </source>
</evidence>
<dbReference type="Gene3D" id="3.40.630.30">
    <property type="match status" value="1"/>
</dbReference>